<protein>
    <submittedName>
        <fullName evidence="9">Carbohydrate ABC transporter permease</fullName>
    </submittedName>
</protein>
<feature type="transmembrane region" description="Helical" evidence="7">
    <location>
        <begin position="137"/>
        <end position="155"/>
    </location>
</feature>
<evidence type="ECO:0000256" key="7">
    <source>
        <dbReference type="RuleBase" id="RU363032"/>
    </source>
</evidence>
<evidence type="ECO:0000256" key="3">
    <source>
        <dbReference type="ARBA" id="ARBA00022475"/>
    </source>
</evidence>
<dbReference type="RefSeq" id="WP_133408938.1">
    <property type="nucleotide sequence ID" value="NZ_SMZT01000001.1"/>
</dbReference>
<gene>
    <name evidence="9" type="ORF">E2R59_01245</name>
</gene>
<comment type="similarity">
    <text evidence="7">Belongs to the binding-protein-dependent transport system permease family.</text>
</comment>
<dbReference type="PANTHER" id="PTHR43744">
    <property type="entry name" value="ABC TRANSPORTER PERMEASE PROTEIN MG189-RELATED-RELATED"/>
    <property type="match status" value="1"/>
</dbReference>
<dbReference type="GO" id="GO:0055085">
    <property type="term" value="P:transmembrane transport"/>
    <property type="evidence" value="ECO:0007669"/>
    <property type="project" value="InterPro"/>
</dbReference>
<comment type="caution">
    <text evidence="9">The sequence shown here is derived from an EMBL/GenBank/DDBJ whole genome shotgun (WGS) entry which is preliminary data.</text>
</comment>
<name>A0A4R5YSX9_KOCRO</name>
<keyword evidence="4 7" id="KW-0812">Transmembrane</keyword>
<keyword evidence="3" id="KW-1003">Cell membrane</keyword>
<dbReference type="CDD" id="cd06261">
    <property type="entry name" value="TM_PBP2"/>
    <property type="match status" value="1"/>
</dbReference>
<dbReference type="PROSITE" id="PS50928">
    <property type="entry name" value="ABC_TM1"/>
    <property type="match status" value="1"/>
</dbReference>
<dbReference type="InterPro" id="IPR000515">
    <property type="entry name" value="MetI-like"/>
</dbReference>
<keyword evidence="2 7" id="KW-0813">Transport</keyword>
<evidence type="ECO:0000256" key="1">
    <source>
        <dbReference type="ARBA" id="ARBA00004651"/>
    </source>
</evidence>
<dbReference type="GeneID" id="64346019"/>
<proteinExistence type="inferred from homology"/>
<dbReference type="GO" id="GO:0005886">
    <property type="term" value="C:plasma membrane"/>
    <property type="evidence" value="ECO:0007669"/>
    <property type="project" value="UniProtKB-SubCell"/>
</dbReference>
<accession>A0A4R5YSX9</accession>
<dbReference type="EMBL" id="SMZT01000001">
    <property type="protein sequence ID" value="TDL46670.1"/>
    <property type="molecule type" value="Genomic_DNA"/>
</dbReference>
<keyword evidence="5 7" id="KW-1133">Transmembrane helix</keyword>
<organism evidence="9 10">
    <name type="scientific">Kocuria rosea</name>
    <name type="common">Deinococcus erythromyxa</name>
    <name type="synonym">Micrococcus rubens</name>
    <dbReference type="NCBI Taxonomy" id="1275"/>
    <lineage>
        <taxon>Bacteria</taxon>
        <taxon>Bacillati</taxon>
        <taxon>Actinomycetota</taxon>
        <taxon>Actinomycetes</taxon>
        <taxon>Micrococcales</taxon>
        <taxon>Micrococcaceae</taxon>
        <taxon>Kocuria</taxon>
    </lineage>
</organism>
<dbReference type="Pfam" id="PF00528">
    <property type="entry name" value="BPD_transp_1"/>
    <property type="match status" value="1"/>
</dbReference>
<feature type="transmembrane region" description="Helical" evidence="7">
    <location>
        <begin position="239"/>
        <end position="259"/>
    </location>
</feature>
<dbReference type="InterPro" id="IPR035906">
    <property type="entry name" value="MetI-like_sf"/>
</dbReference>
<feature type="domain" description="ABC transmembrane type-1" evidence="8">
    <location>
        <begin position="68"/>
        <end position="259"/>
    </location>
</feature>
<evidence type="ECO:0000256" key="4">
    <source>
        <dbReference type="ARBA" id="ARBA00022692"/>
    </source>
</evidence>
<feature type="transmembrane region" description="Helical" evidence="7">
    <location>
        <begin position="188"/>
        <end position="214"/>
    </location>
</feature>
<evidence type="ECO:0000313" key="10">
    <source>
        <dbReference type="Proteomes" id="UP000295163"/>
    </source>
</evidence>
<evidence type="ECO:0000259" key="8">
    <source>
        <dbReference type="PROSITE" id="PS50928"/>
    </source>
</evidence>
<comment type="subcellular location">
    <subcellularLocation>
        <location evidence="1 7">Cell membrane</location>
        <topology evidence="1 7">Multi-pass membrane protein</topology>
    </subcellularLocation>
</comment>
<evidence type="ECO:0000256" key="6">
    <source>
        <dbReference type="ARBA" id="ARBA00023136"/>
    </source>
</evidence>
<evidence type="ECO:0000256" key="2">
    <source>
        <dbReference type="ARBA" id="ARBA00022448"/>
    </source>
</evidence>
<evidence type="ECO:0000256" key="5">
    <source>
        <dbReference type="ARBA" id="ARBA00022989"/>
    </source>
</evidence>
<dbReference type="Proteomes" id="UP000295163">
    <property type="component" value="Unassembled WGS sequence"/>
</dbReference>
<dbReference type="PANTHER" id="PTHR43744:SF12">
    <property type="entry name" value="ABC TRANSPORTER PERMEASE PROTEIN MG189-RELATED"/>
    <property type="match status" value="1"/>
</dbReference>
<feature type="transmembrane region" description="Helical" evidence="7">
    <location>
        <begin position="103"/>
        <end position="125"/>
    </location>
</feature>
<dbReference type="AlphaFoldDB" id="A0A4R5YSX9"/>
<keyword evidence="6 7" id="KW-0472">Membrane</keyword>
<evidence type="ECO:0000313" key="9">
    <source>
        <dbReference type="EMBL" id="TDL46670.1"/>
    </source>
</evidence>
<reference evidence="9 10" key="1">
    <citation type="submission" date="2019-03" db="EMBL/GenBank/DDBJ databases">
        <title>Genome Sequencing and Assembly of Various Microbes Isolated from Partially Reclaimed Soil and Acid Mine Drainage (AMD) Site.</title>
        <authorList>
            <person name="Steinbock B."/>
            <person name="Bechtold R."/>
            <person name="Sevigny J.L."/>
            <person name="Thomas D."/>
            <person name="Cuthill L.R."/>
            <person name="Aveiro Johannsen E.J."/>
            <person name="Thomas K."/>
            <person name="Ghosh A."/>
        </authorList>
    </citation>
    <scope>NUCLEOTIDE SEQUENCE [LARGE SCALE GENOMIC DNA]</scope>
    <source>
        <strain evidence="9 10">S-A3</strain>
    </source>
</reference>
<sequence length="274" mass="29694">MRTSKSTQIPGVALLLLAMAFSIFPLLSMFSTALQPQGSVPVGLSWPADPQWHNFVDAWDVADITTLAGSSFLLVLGVVPVGVLLATMAGYALGRLRIPGGPVLFVLLLLGLTLPFEVTIVPLYYQIREMGLLNTRLGLILPLIGLNMPFAVFWMRAHFLNAPQELSEASSMDGANAWQSFRAVHLPLALPSIASLALLMFISTWNQFLLAIVLMDDPAKRTMAGALQNFVGQYSTDVVLLNAGSLLIMAPMILVFLFFQRHIVKAMLAGSVKG</sequence>
<dbReference type="SUPFAM" id="SSF161098">
    <property type="entry name" value="MetI-like"/>
    <property type="match status" value="1"/>
</dbReference>
<feature type="transmembrane region" description="Helical" evidence="7">
    <location>
        <begin position="69"/>
        <end position="91"/>
    </location>
</feature>
<dbReference type="Gene3D" id="1.10.3720.10">
    <property type="entry name" value="MetI-like"/>
    <property type="match status" value="1"/>
</dbReference>